<protein>
    <submittedName>
        <fullName evidence="1">Uncharacterized protein</fullName>
    </submittedName>
</protein>
<proteinExistence type="predicted"/>
<reference evidence="1" key="1">
    <citation type="journal article" date="2018" name="Genome Biol.">
        <title>SKESA: strategic k-mer extension for scrupulous assemblies.</title>
        <authorList>
            <person name="Souvorov A."/>
            <person name="Agarwala R."/>
            <person name="Lipman D.J."/>
        </authorList>
    </citation>
    <scope>NUCLEOTIDE SEQUENCE</scope>
    <source>
        <strain evidence="1">12-6064</strain>
    </source>
</reference>
<dbReference type="AlphaFoldDB" id="A0A3V5LJY6"/>
<sequence>MGKKYELVNNDTVVDYVIKYTDKENERRSNYSDNEHAPDKESSYGDMFLRFGNDKFINEAKGLEKYSSNNLISDRVIDVDSDKIFHELVKKDIINEINSTYNTYERNDVWCKNGTPHDNHPYIKEQLQNGKLKIDHDNEYNTIVKLNDENGDIPLMVVPSYNNDGDYLNHHFATLDTTQSLDKDLGLSDLSQDFNEEITLAGENLGSGKVKGLEFASYGQHMNLGVYYMDKVIESIEEKQSYEKDIKKGLKI</sequence>
<accession>A0A3V5LJY6</accession>
<name>A0A3V5LJY6_SALIN</name>
<organism evidence="1">
    <name type="scientific">Salmonella infantis</name>
    <dbReference type="NCBI Taxonomy" id="595"/>
    <lineage>
        <taxon>Bacteria</taxon>
        <taxon>Pseudomonadati</taxon>
        <taxon>Pseudomonadota</taxon>
        <taxon>Gammaproteobacteria</taxon>
        <taxon>Enterobacterales</taxon>
        <taxon>Enterobacteriaceae</taxon>
        <taxon>Salmonella</taxon>
    </lineage>
</organism>
<gene>
    <name evidence="1" type="ORF">GDL02_21490</name>
</gene>
<comment type="caution">
    <text evidence="1">The sequence shown here is derived from an EMBL/GenBank/DDBJ whole genome shotgun (WGS) entry which is preliminary data.</text>
</comment>
<dbReference type="EMBL" id="DAAAKH010000075">
    <property type="protein sequence ID" value="HAA0862778.1"/>
    <property type="molecule type" value="Genomic_DNA"/>
</dbReference>
<reference evidence="1" key="2">
    <citation type="submission" date="2019-10" db="EMBL/GenBank/DDBJ databases">
        <authorList>
            <consortium name="NCBI Pathogen Detection Project"/>
        </authorList>
    </citation>
    <scope>NUCLEOTIDE SEQUENCE</scope>
    <source>
        <strain evidence="1">12-6064</strain>
    </source>
</reference>
<evidence type="ECO:0000313" key="1">
    <source>
        <dbReference type="EMBL" id="HAA0862778.1"/>
    </source>
</evidence>